<reference evidence="1 2" key="1">
    <citation type="submission" date="2020-01" db="EMBL/GenBank/DDBJ databases">
        <title>Jiella pacifica sp. nov.</title>
        <authorList>
            <person name="Xue Z."/>
            <person name="Zhu S."/>
            <person name="Chen J."/>
            <person name="Yang J."/>
        </authorList>
    </citation>
    <scope>NUCLEOTIDE SEQUENCE [LARGE SCALE GENOMIC DNA]</scope>
    <source>
        <strain evidence="1 2">40Bstr34</strain>
    </source>
</reference>
<dbReference type="Pfam" id="PF14076">
    <property type="entry name" value="DUF4258"/>
    <property type="match status" value="1"/>
</dbReference>
<dbReference type="RefSeq" id="WP_163466327.1">
    <property type="nucleotide sequence ID" value="NZ_JAAAMG010000042.1"/>
</dbReference>
<gene>
    <name evidence="1" type="ORF">GTK09_26085</name>
</gene>
<organism evidence="1 2">
    <name type="scientific">Jiella pacifica</name>
    <dbReference type="NCBI Taxonomy" id="2696469"/>
    <lineage>
        <taxon>Bacteria</taxon>
        <taxon>Pseudomonadati</taxon>
        <taxon>Pseudomonadota</taxon>
        <taxon>Alphaproteobacteria</taxon>
        <taxon>Hyphomicrobiales</taxon>
        <taxon>Aurantimonadaceae</taxon>
        <taxon>Jiella</taxon>
    </lineage>
</organism>
<dbReference type="InterPro" id="IPR025354">
    <property type="entry name" value="DUF4258"/>
</dbReference>
<proteinExistence type="predicted"/>
<accession>A0A6N9TCQ3</accession>
<sequence length="87" mass="10370">MAPSSKPLTFVQHAIDSIEERKLDPEWVIRTVEAPDWIADDPRPGRTRYYKAIPEFGDRILRVVCFEDERERRIITIFFDRDARRPP</sequence>
<comment type="caution">
    <text evidence="1">The sequence shown here is derived from an EMBL/GenBank/DDBJ whole genome shotgun (WGS) entry which is preliminary data.</text>
</comment>
<dbReference type="EMBL" id="JAAAMG010000042">
    <property type="protein sequence ID" value="NDW07876.1"/>
    <property type="molecule type" value="Genomic_DNA"/>
</dbReference>
<protein>
    <submittedName>
        <fullName evidence="1">DUF4258 domain-containing protein</fullName>
    </submittedName>
</protein>
<dbReference type="AlphaFoldDB" id="A0A6N9TCQ3"/>
<evidence type="ECO:0000313" key="1">
    <source>
        <dbReference type="EMBL" id="NDW07876.1"/>
    </source>
</evidence>
<dbReference type="Proteomes" id="UP000469011">
    <property type="component" value="Unassembled WGS sequence"/>
</dbReference>
<name>A0A6N9TCQ3_9HYPH</name>
<keyword evidence="2" id="KW-1185">Reference proteome</keyword>
<evidence type="ECO:0000313" key="2">
    <source>
        <dbReference type="Proteomes" id="UP000469011"/>
    </source>
</evidence>